<dbReference type="SMART" id="SM00332">
    <property type="entry name" value="PP2Cc"/>
    <property type="match status" value="1"/>
</dbReference>
<dbReference type="AlphaFoldDB" id="A0A1T4N9M7"/>
<evidence type="ECO:0000313" key="3">
    <source>
        <dbReference type="Proteomes" id="UP000243297"/>
    </source>
</evidence>
<keyword evidence="3" id="KW-1185">Reference proteome</keyword>
<accession>A0A1T4N9M7</accession>
<dbReference type="SUPFAM" id="SSF81606">
    <property type="entry name" value="PP2C-like"/>
    <property type="match status" value="1"/>
</dbReference>
<dbReference type="Pfam" id="PF13672">
    <property type="entry name" value="PP2C_2"/>
    <property type="match status" value="1"/>
</dbReference>
<organism evidence="2 3">
    <name type="scientific">Anaerorhabdus furcosa</name>
    <dbReference type="NCBI Taxonomy" id="118967"/>
    <lineage>
        <taxon>Bacteria</taxon>
        <taxon>Bacillati</taxon>
        <taxon>Bacillota</taxon>
        <taxon>Erysipelotrichia</taxon>
        <taxon>Erysipelotrichales</taxon>
        <taxon>Erysipelotrichaceae</taxon>
        <taxon>Anaerorhabdus</taxon>
    </lineage>
</organism>
<dbReference type="PROSITE" id="PS51746">
    <property type="entry name" value="PPM_2"/>
    <property type="match status" value="1"/>
</dbReference>
<dbReference type="Gene3D" id="3.60.40.10">
    <property type="entry name" value="PPM-type phosphatase domain"/>
    <property type="match status" value="1"/>
</dbReference>
<feature type="domain" description="PPM-type phosphatase" evidence="1">
    <location>
        <begin position="2"/>
        <end position="243"/>
    </location>
</feature>
<name>A0A1T4N9M7_9FIRM</name>
<dbReference type="Proteomes" id="UP000243297">
    <property type="component" value="Unassembled WGS sequence"/>
</dbReference>
<dbReference type="RefSeq" id="WP_078711932.1">
    <property type="nucleotide sequence ID" value="NZ_FUWY01000004.1"/>
</dbReference>
<evidence type="ECO:0000313" key="2">
    <source>
        <dbReference type="EMBL" id="SJZ75845.1"/>
    </source>
</evidence>
<sequence>MRYYGVTDKGLIRKTNQDNYVIASNEVGDVFAIVCDGIGGGRAGDVASKIAIDYFSEVFSENAGFKDEEDAIRWIRFHLLKANDIIFTKSTTSNVYRGMGTTFVGVLICKVGRFVVNIGDSRVYCTYPDGRFIPITKDHTLVNDLVKTGEISIEEAEFHPKKNVLTNALGVWDNVRIDIDPHPERINSFLICSDGLYGYVEHEVIQKIMMSKELSTTLKVRNLLNKSLKVGGYDNVTIILIELEANDNR</sequence>
<protein>
    <submittedName>
        <fullName evidence="2">Protein phosphatase</fullName>
    </submittedName>
</protein>
<dbReference type="NCBIfam" id="NF033484">
    <property type="entry name" value="Stp1_PP2C_phos"/>
    <property type="match status" value="1"/>
</dbReference>
<dbReference type="InterPro" id="IPR036457">
    <property type="entry name" value="PPM-type-like_dom_sf"/>
</dbReference>
<reference evidence="3" key="1">
    <citation type="submission" date="2017-02" db="EMBL/GenBank/DDBJ databases">
        <authorList>
            <person name="Varghese N."/>
            <person name="Submissions S."/>
        </authorList>
    </citation>
    <scope>NUCLEOTIDE SEQUENCE [LARGE SCALE GENOMIC DNA]</scope>
    <source>
        <strain evidence="3">ATCC 25662</strain>
    </source>
</reference>
<evidence type="ECO:0000259" key="1">
    <source>
        <dbReference type="PROSITE" id="PS51746"/>
    </source>
</evidence>
<dbReference type="CDD" id="cd00143">
    <property type="entry name" value="PP2Cc"/>
    <property type="match status" value="1"/>
</dbReference>
<dbReference type="EMBL" id="FUWY01000004">
    <property type="protein sequence ID" value="SJZ75845.1"/>
    <property type="molecule type" value="Genomic_DNA"/>
</dbReference>
<dbReference type="STRING" id="118967.SAMN02745191_1532"/>
<dbReference type="SMART" id="SM00331">
    <property type="entry name" value="PP2C_SIG"/>
    <property type="match status" value="1"/>
</dbReference>
<dbReference type="InterPro" id="IPR001932">
    <property type="entry name" value="PPM-type_phosphatase-like_dom"/>
</dbReference>
<dbReference type="OrthoDB" id="9801841at2"/>
<gene>
    <name evidence="2" type="ORF">SAMN02745191_1532</name>
</gene>
<proteinExistence type="predicted"/>